<dbReference type="PRINTS" id="PR00359">
    <property type="entry name" value="BP450"/>
</dbReference>
<proteinExistence type="inferred from homology"/>
<evidence type="ECO:0000256" key="7">
    <source>
        <dbReference type="RuleBase" id="RU000461"/>
    </source>
</evidence>
<dbReference type="InterPro" id="IPR017972">
    <property type="entry name" value="Cyt_P450_CS"/>
</dbReference>
<reference evidence="10" key="1">
    <citation type="submission" date="2016-11" db="EMBL/GenBank/DDBJ databases">
        <authorList>
            <person name="Schniete J.K."/>
            <person name="Salih T."/>
            <person name="Algora Gallardo L."/>
            <person name="Martinez Fernandez S."/>
            <person name="Herron P.R."/>
        </authorList>
    </citation>
    <scope>NUCLEOTIDE SEQUENCE [LARGE SCALE GENOMIC DNA]</scope>
    <source>
        <strain evidence="10">DSM 41896</strain>
    </source>
</reference>
<dbReference type="GO" id="GO:0016705">
    <property type="term" value="F:oxidoreductase activity, acting on paired donors, with incorporation or reduction of molecular oxygen"/>
    <property type="evidence" value="ECO:0007669"/>
    <property type="project" value="InterPro"/>
</dbReference>
<reference evidence="9 10" key="2">
    <citation type="submission" date="2017-02" db="EMBL/GenBank/DDBJ databases">
        <title>Draft genome sequence of Streptomyces phaeoluteigriseus type strain DSM41896.</title>
        <authorList>
            <person name="Salih T.S."/>
            <person name="Algora Gallardo L."/>
            <person name="Melo Santos T."/>
            <person name="Filgueira Martinez S."/>
            <person name="Herron P.R."/>
        </authorList>
    </citation>
    <scope>NUCLEOTIDE SEQUENCE [LARGE SCALE GENOMIC DNA]</scope>
    <source>
        <strain evidence="9 10">DSM 41896</strain>
    </source>
</reference>
<dbReference type="AlphaFoldDB" id="A0A1V6MHM2"/>
<sequence length="424" mass="46204">MQPTRSTQPTDATQQPATCPFAIDPGGRDIQGEISRIRARGPVTRVELPGGVPAWSVTSAELIKRLLLDPRVSKDAYRHWPAWIDGEVTADWPLSIWVSVQNMVTAYGTEHTRLRRPVAGAFGVRRVNAMRPRVEKIVDELLDKLGELAQAAPDSVVDLREHYAHPLPSSVVSELFGVPESARGELLRVIKGFFATTSSTQEAQSNVVRLYATMNDLVALKKREPGDDLTTDLIGARDDDGAVMSDKELADNLILLLTAGYETTVNLLDNAITRLLAHPEQLELVRSGRASWEDVIDESLRLDAPGAHSVLRYAVEDLEIGGVTIARGEAITISYAGAGRDPALHGEDADRFDITRATRGEHLSFGHGVHYCLGAQLARMEASIALSALFARFPGLRPAVPAEELRPLESFISNGHQEVLALLG</sequence>
<dbReference type="PRINTS" id="PR00385">
    <property type="entry name" value="P450"/>
</dbReference>
<keyword evidence="2 7" id="KW-0349">Heme</keyword>
<evidence type="ECO:0000256" key="4">
    <source>
        <dbReference type="ARBA" id="ARBA00023002"/>
    </source>
</evidence>
<dbReference type="PANTHER" id="PTHR46696">
    <property type="entry name" value="P450, PUTATIVE (EUROFUNG)-RELATED"/>
    <property type="match status" value="1"/>
</dbReference>
<feature type="compositionally biased region" description="Low complexity" evidence="8">
    <location>
        <begin position="7"/>
        <end position="18"/>
    </location>
</feature>
<dbReference type="GO" id="GO:0020037">
    <property type="term" value="F:heme binding"/>
    <property type="evidence" value="ECO:0007669"/>
    <property type="project" value="InterPro"/>
</dbReference>
<accession>A0A1V6MHM2</accession>
<dbReference type="EMBL" id="MPOH02000043">
    <property type="protein sequence ID" value="OQD51885.1"/>
    <property type="molecule type" value="Genomic_DNA"/>
</dbReference>
<dbReference type="SUPFAM" id="SSF48264">
    <property type="entry name" value="Cytochrome P450"/>
    <property type="match status" value="1"/>
</dbReference>
<name>A0A1V6MHM2_9ACTN</name>
<evidence type="ECO:0000256" key="8">
    <source>
        <dbReference type="SAM" id="MobiDB-lite"/>
    </source>
</evidence>
<evidence type="ECO:0000256" key="1">
    <source>
        <dbReference type="ARBA" id="ARBA00010617"/>
    </source>
</evidence>
<evidence type="ECO:0000313" key="9">
    <source>
        <dbReference type="EMBL" id="OQD51885.1"/>
    </source>
</evidence>
<dbReference type="Pfam" id="PF00067">
    <property type="entry name" value="p450"/>
    <property type="match status" value="1"/>
</dbReference>
<dbReference type="InterPro" id="IPR036396">
    <property type="entry name" value="Cyt_P450_sf"/>
</dbReference>
<keyword evidence="4 7" id="KW-0560">Oxidoreductase</keyword>
<dbReference type="FunFam" id="1.10.630.10:FF:000018">
    <property type="entry name" value="Cytochrome P450 monooxygenase"/>
    <property type="match status" value="1"/>
</dbReference>
<dbReference type="GO" id="GO:0004497">
    <property type="term" value="F:monooxygenase activity"/>
    <property type="evidence" value="ECO:0007669"/>
    <property type="project" value="UniProtKB-KW"/>
</dbReference>
<dbReference type="Gene3D" id="1.10.630.10">
    <property type="entry name" value="Cytochrome P450"/>
    <property type="match status" value="1"/>
</dbReference>
<dbReference type="CDD" id="cd11029">
    <property type="entry name" value="CYP107-like"/>
    <property type="match status" value="1"/>
</dbReference>
<dbReference type="InterPro" id="IPR001128">
    <property type="entry name" value="Cyt_P450"/>
</dbReference>
<dbReference type="PROSITE" id="PS00086">
    <property type="entry name" value="CYTOCHROME_P450"/>
    <property type="match status" value="1"/>
</dbReference>
<comment type="caution">
    <text evidence="9">The sequence shown here is derived from an EMBL/GenBank/DDBJ whole genome shotgun (WGS) entry which is preliminary data.</text>
</comment>
<dbReference type="PANTHER" id="PTHR46696:SF1">
    <property type="entry name" value="CYTOCHROME P450 YJIB-RELATED"/>
    <property type="match status" value="1"/>
</dbReference>
<evidence type="ECO:0000313" key="10">
    <source>
        <dbReference type="Proteomes" id="UP000184286"/>
    </source>
</evidence>
<keyword evidence="3 7" id="KW-0479">Metal-binding</keyword>
<keyword evidence="6 7" id="KW-0503">Monooxygenase</keyword>
<dbReference type="RefSeq" id="WP_073496379.1">
    <property type="nucleotide sequence ID" value="NZ_MPOH02000043.1"/>
</dbReference>
<evidence type="ECO:0000256" key="3">
    <source>
        <dbReference type="ARBA" id="ARBA00022723"/>
    </source>
</evidence>
<dbReference type="STRING" id="114686.BM536_037485"/>
<keyword evidence="5 7" id="KW-0408">Iron</keyword>
<evidence type="ECO:0000256" key="6">
    <source>
        <dbReference type="ARBA" id="ARBA00023033"/>
    </source>
</evidence>
<evidence type="ECO:0000256" key="2">
    <source>
        <dbReference type="ARBA" id="ARBA00022617"/>
    </source>
</evidence>
<dbReference type="GO" id="GO:0005506">
    <property type="term" value="F:iron ion binding"/>
    <property type="evidence" value="ECO:0007669"/>
    <property type="project" value="InterPro"/>
</dbReference>
<evidence type="ECO:0000256" key="5">
    <source>
        <dbReference type="ARBA" id="ARBA00023004"/>
    </source>
</evidence>
<organism evidence="9 10">
    <name type="scientific">Streptomyces phaeoluteigriseus</name>
    <dbReference type="NCBI Taxonomy" id="114686"/>
    <lineage>
        <taxon>Bacteria</taxon>
        <taxon>Bacillati</taxon>
        <taxon>Actinomycetota</taxon>
        <taxon>Actinomycetes</taxon>
        <taxon>Kitasatosporales</taxon>
        <taxon>Streptomycetaceae</taxon>
        <taxon>Streptomyces</taxon>
        <taxon>Streptomyces aurantiacus group</taxon>
    </lineage>
</organism>
<dbReference type="InterPro" id="IPR002397">
    <property type="entry name" value="Cyt_P450_B"/>
</dbReference>
<comment type="similarity">
    <text evidence="1 7">Belongs to the cytochrome P450 family.</text>
</comment>
<gene>
    <name evidence="9" type="ORF">BM536_037485</name>
</gene>
<dbReference type="Proteomes" id="UP000184286">
    <property type="component" value="Unassembled WGS sequence"/>
</dbReference>
<protein>
    <submittedName>
        <fullName evidence="9">Cytochrome</fullName>
    </submittedName>
</protein>
<dbReference type="OrthoDB" id="5500002at2"/>
<feature type="region of interest" description="Disordered" evidence="8">
    <location>
        <begin position="1"/>
        <end position="24"/>
    </location>
</feature>